<keyword evidence="2" id="KW-0808">Transferase</keyword>
<dbReference type="PANTHER" id="PTHR22916:SF3">
    <property type="entry name" value="UDP-GLCNAC:BETAGAL BETA-1,3-N-ACETYLGLUCOSAMINYLTRANSFERASE-LIKE PROTEIN 1"/>
    <property type="match status" value="1"/>
</dbReference>
<name>A0ABU4S042_9GAMM</name>
<dbReference type="PANTHER" id="PTHR22916">
    <property type="entry name" value="GLYCOSYLTRANSFERASE"/>
    <property type="match status" value="1"/>
</dbReference>
<protein>
    <submittedName>
        <fullName evidence="2">Glycosyltransferase family 2 protein</fullName>
        <ecNumber evidence="2">2.4.-.-</ecNumber>
    </submittedName>
</protein>
<organism evidence="2 3">
    <name type="scientific">Gilvimarinus gilvus</name>
    <dbReference type="NCBI Taxonomy" id="3058038"/>
    <lineage>
        <taxon>Bacteria</taxon>
        <taxon>Pseudomonadati</taxon>
        <taxon>Pseudomonadota</taxon>
        <taxon>Gammaproteobacteria</taxon>
        <taxon>Cellvibrionales</taxon>
        <taxon>Cellvibrionaceae</taxon>
        <taxon>Gilvimarinus</taxon>
    </lineage>
</organism>
<dbReference type="RefSeq" id="WP_302721456.1">
    <property type="nucleotide sequence ID" value="NZ_JAULRU010000319.1"/>
</dbReference>
<dbReference type="Pfam" id="PF00535">
    <property type="entry name" value="Glycos_transf_2"/>
    <property type="match status" value="1"/>
</dbReference>
<dbReference type="SUPFAM" id="SSF53448">
    <property type="entry name" value="Nucleotide-diphospho-sugar transferases"/>
    <property type="match status" value="1"/>
</dbReference>
<dbReference type="EMBL" id="JAXAFO010000010">
    <property type="protein sequence ID" value="MDX6849218.1"/>
    <property type="molecule type" value="Genomic_DNA"/>
</dbReference>
<sequence length="265" mass="29745">MPVDSTTLPMALVSIIMPAYNAGATIANAIESVVRQNFMDWQLVVVDDASADNTAEIINKYVSADSRISYIRLNENSGSPAIARNKGLEYARGEYIAFLDADDVWLTQKLQRQLQFIDERELDLCAAGVDLINAAGQVVGLRQPKTAVDYKSLLASNPLICSTVLCQAKHLQHHKFPVVGHEDYALWLVLSRAGVRMAVQQERLAQYRKHPGSVSANKLRVISYFWRIYSKEQGFSVPMSMYLTARYLILAVWRARKELIGKLKI</sequence>
<proteinExistence type="predicted"/>
<accession>A0ABU4S042</accession>
<keyword evidence="3" id="KW-1185">Reference proteome</keyword>
<dbReference type="EC" id="2.4.-.-" evidence="2"/>
<dbReference type="Proteomes" id="UP001273505">
    <property type="component" value="Unassembled WGS sequence"/>
</dbReference>
<evidence type="ECO:0000259" key="1">
    <source>
        <dbReference type="Pfam" id="PF00535"/>
    </source>
</evidence>
<feature type="domain" description="Glycosyltransferase 2-like" evidence="1">
    <location>
        <begin position="14"/>
        <end position="137"/>
    </location>
</feature>
<keyword evidence="2" id="KW-0328">Glycosyltransferase</keyword>
<dbReference type="GO" id="GO:0016757">
    <property type="term" value="F:glycosyltransferase activity"/>
    <property type="evidence" value="ECO:0007669"/>
    <property type="project" value="UniProtKB-KW"/>
</dbReference>
<dbReference type="CDD" id="cd00761">
    <property type="entry name" value="Glyco_tranf_GTA_type"/>
    <property type="match status" value="1"/>
</dbReference>
<reference evidence="2 3" key="1">
    <citation type="submission" date="2023-11" db="EMBL/GenBank/DDBJ databases">
        <title>Gilvimarinus fulvus sp. nov., isolated from the surface of Kelp.</title>
        <authorList>
            <person name="Sun Y.Y."/>
            <person name="Gong Y."/>
            <person name="Du Z.J."/>
        </authorList>
    </citation>
    <scope>NUCLEOTIDE SEQUENCE [LARGE SCALE GENOMIC DNA]</scope>
    <source>
        <strain evidence="2 3">SDUM040013</strain>
    </source>
</reference>
<dbReference type="Gene3D" id="3.90.550.10">
    <property type="entry name" value="Spore Coat Polysaccharide Biosynthesis Protein SpsA, Chain A"/>
    <property type="match status" value="1"/>
</dbReference>
<comment type="caution">
    <text evidence="2">The sequence shown here is derived from an EMBL/GenBank/DDBJ whole genome shotgun (WGS) entry which is preliminary data.</text>
</comment>
<evidence type="ECO:0000313" key="3">
    <source>
        <dbReference type="Proteomes" id="UP001273505"/>
    </source>
</evidence>
<dbReference type="InterPro" id="IPR029044">
    <property type="entry name" value="Nucleotide-diphossugar_trans"/>
</dbReference>
<gene>
    <name evidence="2" type="ORF">SCD92_07590</name>
</gene>
<evidence type="ECO:0000313" key="2">
    <source>
        <dbReference type="EMBL" id="MDX6849218.1"/>
    </source>
</evidence>
<dbReference type="InterPro" id="IPR001173">
    <property type="entry name" value="Glyco_trans_2-like"/>
</dbReference>